<evidence type="ECO:0000313" key="3">
    <source>
        <dbReference type="Proteomes" id="UP000247973"/>
    </source>
</evidence>
<evidence type="ECO:0000313" key="2">
    <source>
        <dbReference type="EMBL" id="PXV58448.1"/>
    </source>
</evidence>
<feature type="domain" description="Glycosyl transferase family 1" evidence="1">
    <location>
        <begin position="191"/>
        <end position="349"/>
    </location>
</feature>
<protein>
    <submittedName>
        <fullName evidence="2">Glycosyltransferase involved in cell wall biosynthesis</fullName>
    </submittedName>
</protein>
<name>A0A2V3PHK4_9BACT</name>
<dbReference type="PANTHER" id="PTHR12526">
    <property type="entry name" value="GLYCOSYLTRANSFERASE"/>
    <property type="match status" value="1"/>
</dbReference>
<dbReference type="Pfam" id="PF00534">
    <property type="entry name" value="Glycos_transf_1"/>
    <property type="match status" value="1"/>
</dbReference>
<keyword evidence="3" id="KW-1185">Reference proteome</keyword>
<dbReference type="Gene3D" id="3.40.50.2000">
    <property type="entry name" value="Glycogen Phosphorylase B"/>
    <property type="match status" value="2"/>
</dbReference>
<dbReference type="InterPro" id="IPR001296">
    <property type="entry name" value="Glyco_trans_1"/>
</dbReference>
<accession>A0A2V3PHK4</accession>
<gene>
    <name evidence="2" type="ORF">CLV62_14717</name>
</gene>
<dbReference type="PANTHER" id="PTHR12526:SF630">
    <property type="entry name" value="GLYCOSYLTRANSFERASE"/>
    <property type="match status" value="1"/>
</dbReference>
<comment type="caution">
    <text evidence="2">The sequence shown here is derived from an EMBL/GenBank/DDBJ whole genome shotgun (WGS) entry which is preliminary data.</text>
</comment>
<dbReference type="SUPFAM" id="SSF53756">
    <property type="entry name" value="UDP-Glycosyltransferase/glycogen phosphorylase"/>
    <property type="match status" value="1"/>
</dbReference>
<reference evidence="2 3" key="1">
    <citation type="submission" date="2018-03" db="EMBL/GenBank/DDBJ databases">
        <title>Genomic Encyclopedia of Archaeal and Bacterial Type Strains, Phase II (KMG-II): from individual species to whole genera.</title>
        <authorList>
            <person name="Goeker M."/>
        </authorList>
    </citation>
    <scope>NUCLEOTIDE SEQUENCE [LARGE SCALE GENOMIC DNA]</scope>
    <source>
        <strain evidence="2 3">DSM 100214</strain>
    </source>
</reference>
<keyword evidence="2" id="KW-0808">Transferase</keyword>
<evidence type="ECO:0000259" key="1">
    <source>
        <dbReference type="Pfam" id="PF00534"/>
    </source>
</evidence>
<organism evidence="2 3">
    <name type="scientific">Dysgonomonas alginatilytica</name>
    <dbReference type="NCBI Taxonomy" id="1605892"/>
    <lineage>
        <taxon>Bacteria</taxon>
        <taxon>Pseudomonadati</taxon>
        <taxon>Bacteroidota</taxon>
        <taxon>Bacteroidia</taxon>
        <taxon>Bacteroidales</taxon>
        <taxon>Dysgonomonadaceae</taxon>
        <taxon>Dysgonomonas</taxon>
    </lineage>
</organism>
<proteinExistence type="predicted"/>
<dbReference type="OrthoDB" id="9811239at2"/>
<dbReference type="GO" id="GO:0016757">
    <property type="term" value="F:glycosyltransferase activity"/>
    <property type="evidence" value="ECO:0007669"/>
    <property type="project" value="InterPro"/>
</dbReference>
<dbReference type="CDD" id="cd03820">
    <property type="entry name" value="GT4_AmsD-like"/>
    <property type="match status" value="1"/>
</dbReference>
<dbReference type="AlphaFoldDB" id="A0A2V3PHK4"/>
<dbReference type="EMBL" id="QICL01000047">
    <property type="protein sequence ID" value="PXV58448.1"/>
    <property type="molecule type" value="Genomic_DNA"/>
</dbReference>
<dbReference type="Proteomes" id="UP000247973">
    <property type="component" value="Unassembled WGS sequence"/>
</dbReference>
<sequence length="376" mass="43494">MRIAYCVSRISNSGGRERVLANKANYLVKKGYEVYFILTETMRETPFFDFDPRIRFYSLECEFTAKGLKQQILHWKYKQIYIERLIKALDEIKPDISISVFDKFSRYLYKVSDGSKKVIERHFGKYKRPRYISRLENISWGKFITYLYRKADYDIVKHFDKFVVLTEEDKALWGDLPNIIAIPNSISFIPEEKSTNKEKRIIGVGRISEQKQIDVLIKIWAKIAKKYPEWKLVTYGNGDLASLKNLSAKLNIADQVTNNPATRNIEREMVSSSIFALTSKYEGFGLVLLEAMACGLPLVSFACKCGPRDIIAEGEDGFLIKEGDLDDFADKLSLLIENYELRHKMGVAASQNVLRFTEDIVMSKWIALFDELIKEN</sequence>
<dbReference type="RefSeq" id="WP_110312628.1">
    <property type="nucleotide sequence ID" value="NZ_QICL01000047.1"/>
</dbReference>